<feature type="region of interest" description="Disordered" evidence="1">
    <location>
        <begin position="1"/>
        <end position="82"/>
    </location>
</feature>
<evidence type="ECO:0000313" key="3">
    <source>
        <dbReference type="Proteomes" id="UP000224567"/>
    </source>
</evidence>
<sequence length="82" mass="8607">MSLGFPVDIDDEEEDGPYHSSKLDIGEAKNATGHSAFTTDKDATKPSSFSGVENTTRPRVFIGGENVTGASAGTSKNENVES</sequence>
<organism evidence="2 3">
    <name type="scientific">Capsicum baccatum</name>
    <name type="common">Peruvian pepper</name>
    <dbReference type="NCBI Taxonomy" id="33114"/>
    <lineage>
        <taxon>Eukaryota</taxon>
        <taxon>Viridiplantae</taxon>
        <taxon>Streptophyta</taxon>
        <taxon>Embryophyta</taxon>
        <taxon>Tracheophyta</taxon>
        <taxon>Spermatophyta</taxon>
        <taxon>Magnoliopsida</taxon>
        <taxon>eudicotyledons</taxon>
        <taxon>Gunneridae</taxon>
        <taxon>Pentapetalae</taxon>
        <taxon>asterids</taxon>
        <taxon>lamiids</taxon>
        <taxon>Solanales</taxon>
        <taxon>Solanaceae</taxon>
        <taxon>Solanoideae</taxon>
        <taxon>Capsiceae</taxon>
        <taxon>Capsicum</taxon>
    </lineage>
</organism>
<dbReference type="OrthoDB" id="1316923at2759"/>
<evidence type="ECO:0000256" key="1">
    <source>
        <dbReference type="SAM" id="MobiDB-lite"/>
    </source>
</evidence>
<dbReference type="AlphaFoldDB" id="A0A2G2XBP6"/>
<reference evidence="2 3" key="1">
    <citation type="journal article" date="2017" name="Genome Biol.">
        <title>New reference genome sequences of hot pepper reveal the massive evolution of plant disease-resistance genes by retroduplication.</title>
        <authorList>
            <person name="Kim S."/>
            <person name="Park J."/>
            <person name="Yeom S.I."/>
            <person name="Kim Y.M."/>
            <person name="Seo E."/>
            <person name="Kim K.T."/>
            <person name="Kim M.S."/>
            <person name="Lee J.M."/>
            <person name="Cheong K."/>
            <person name="Shin H.S."/>
            <person name="Kim S.B."/>
            <person name="Han K."/>
            <person name="Lee J."/>
            <person name="Park M."/>
            <person name="Lee H.A."/>
            <person name="Lee H.Y."/>
            <person name="Lee Y."/>
            <person name="Oh S."/>
            <person name="Lee J.H."/>
            <person name="Choi E."/>
            <person name="Choi E."/>
            <person name="Lee S.E."/>
            <person name="Jeon J."/>
            <person name="Kim H."/>
            <person name="Choi G."/>
            <person name="Song H."/>
            <person name="Lee J."/>
            <person name="Lee S.C."/>
            <person name="Kwon J.K."/>
            <person name="Lee H.Y."/>
            <person name="Koo N."/>
            <person name="Hong Y."/>
            <person name="Kim R.W."/>
            <person name="Kang W.H."/>
            <person name="Huh J.H."/>
            <person name="Kang B.C."/>
            <person name="Yang T.J."/>
            <person name="Lee Y.H."/>
            <person name="Bennetzen J.L."/>
            <person name="Choi D."/>
        </authorList>
    </citation>
    <scope>NUCLEOTIDE SEQUENCE [LARGE SCALE GENOMIC DNA]</scope>
    <source>
        <strain evidence="3">cv. PBC81</strain>
    </source>
</reference>
<name>A0A2G2XBP6_CAPBA</name>
<accession>A0A2G2XBP6</accession>
<proteinExistence type="predicted"/>
<comment type="caution">
    <text evidence="2">The sequence shown here is derived from an EMBL/GenBank/DDBJ whole genome shotgun (WGS) entry which is preliminary data.</text>
</comment>
<feature type="compositionally biased region" description="Polar residues" evidence="1">
    <location>
        <begin position="45"/>
        <end position="57"/>
    </location>
</feature>
<protein>
    <submittedName>
        <fullName evidence="2">Uncharacterized protein</fullName>
    </submittedName>
</protein>
<keyword evidence="3" id="KW-1185">Reference proteome</keyword>
<reference evidence="3" key="2">
    <citation type="journal article" date="2017" name="J. Anim. Genet.">
        <title>Multiple reference genome sequences of hot pepper reveal the massive evolution of plant disease resistance genes by retroduplication.</title>
        <authorList>
            <person name="Kim S."/>
            <person name="Park J."/>
            <person name="Yeom S.-I."/>
            <person name="Kim Y.-M."/>
            <person name="Seo E."/>
            <person name="Kim K.-T."/>
            <person name="Kim M.-S."/>
            <person name="Lee J.M."/>
            <person name="Cheong K."/>
            <person name="Shin H.-S."/>
            <person name="Kim S.-B."/>
            <person name="Han K."/>
            <person name="Lee J."/>
            <person name="Park M."/>
            <person name="Lee H.-A."/>
            <person name="Lee H.-Y."/>
            <person name="Lee Y."/>
            <person name="Oh S."/>
            <person name="Lee J.H."/>
            <person name="Choi E."/>
            <person name="Choi E."/>
            <person name="Lee S.E."/>
            <person name="Jeon J."/>
            <person name="Kim H."/>
            <person name="Choi G."/>
            <person name="Song H."/>
            <person name="Lee J."/>
            <person name="Lee S.-C."/>
            <person name="Kwon J.-K."/>
            <person name="Lee H.-Y."/>
            <person name="Koo N."/>
            <person name="Hong Y."/>
            <person name="Kim R.W."/>
            <person name="Kang W.-H."/>
            <person name="Huh J.H."/>
            <person name="Kang B.-C."/>
            <person name="Yang T.-J."/>
            <person name="Lee Y.-H."/>
            <person name="Bennetzen J.L."/>
            <person name="Choi D."/>
        </authorList>
    </citation>
    <scope>NUCLEOTIDE SEQUENCE [LARGE SCALE GENOMIC DNA]</scope>
    <source>
        <strain evidence="3">cv. PBC81</strain>
    </source>
</reference>
<gene>
    <name evidence="2" type="ORF">CQW23_03410</name>
</gene>
<dbReference type="Proteomes" id="UP000224567">
    <property type="component" value="Unassembled WGS sequence"/>
</dbReference>
<evidence type="ECO:0000313" key="2">
    <source>
        <dbReference type="EMBL" id="PHT54924.1"/>
    </source>
</evidence>
<feature type="compositionally biased region" description="Polar residues" evidence="1">
    <location>
        <begin position="68"/>
        <end position="82"/>
    </location>
</feature>
<dbReference type="EMBL" id="MLFT02000002">
    <property type="protein sequence ID" value="PHT54924.1"/>
    <property type="molecule type" value="Genomic_DNA"/>
</dbReference>